<name>A0A919K7J2_9ACTN</name>
<protein>
    <submittedName>
        <fullName evidence="1">Uncharacterized protein</fullName>
    </submittedName>
</protein>
<accession>A0A919K7J2</accession>
<dbReference type="AlphaFoldDB" id="A0A919K7J2"/>
<reference evidence="1" key="1">
    <citation type="submission" date="2021-01" db="EMBL/GenBank/DDBJ databases">
        <title>Whole genome shotgun sequence of Actinoplanes rishiriensis NBRC 108556.</title>
        <authorList>
            <person name="Komaki H."/>
            <person name="Tamura T."/>
        </authorList>
    </citation>
    <scope>NUCLEOTIDE SEQUENCE</scope>
    <source>
        <strain evidence="1">NBRC 108556</strain>
    </source>
</reference>
<dbReference type="RefSeq" id="WP_203789570.1">
    <property type="nucleotide sequence ID" value="NZ_BOMV01000098.1"/>
</dbReference>
<dbReference type="Proteomes" id="UP000636960">
    <property type="component" value="Unassembled WGS sequence"/>
</dbReference>
<organism evidence="1 2">
    <name type="scientific">Paractinoplanes rishiriensis</name>
    <dbReference type="NCBI Taxonomy" id="1050105"/>
    <lineage>
        <taxon>Bacteria</taxon>
        <taxon>Bacillati</taxon>
        <taxon>Actinomycetota</taxon>
        <taxon>Actinomycetes</taxon>
        <taxon>Micromonosporales</taxon>
        <taxon>Micromonosporaceae</taxon>
        <taxon>Paractinoplanes</taxon>
    </lineage>
</organism>
<evidence type="ECO:0000313" key="2">
    <source>
        <dbReference type="Proteomes" id="UP000636960"/>
    </source>
</evidence>
<keyword evidence="2" id="KW-1185">Reference proteome</keyword>
<evidence type="ECO:0000313" key="1">
    <source>
        <dbReference type="EMBL" id="GIF01100.1"/>
    </source>
</evidence>
<dbReference type="EMBL" id="BOMV01000098">
    <property type="protein sequence ID" value="GIF01100.1"/>
    <property type="molecule type" value="Genomic_DNA"/>
</dbReference>
<gene>
    <name evidence="1" type="ORF">Ari01nite_85640</name>
</gene>
<comment type="caution">
    <text evidence="1">The sequence shown here is derived from an EMBL/GenBank/DDBJ whole genome shotgun (WGS) entry which is preliminary data.</text>
</comment>
<proteinExistence type="predicted"/>
<sequence>MARRGKFARLVDDFVTTVEQAGGVIDRTVVEQELRARIDAVATQLRVTAATVLRSYIPEDWGREAGAAAIGDVRRHGDPSGPAEDLAVRVAGRLLAALGQALIYAAVNGDQQQPEPLIDLRDAGEAVSGLGLAIRTAADPAGYVTVGADVAACPRSTLQVFRDQLRAGTWTFCPCGEDHGQTATDAGVLAALSTDLLFLAPAPATATAIPVLRPGSQS</sequence>